<name>A0A8S3ZWA5_9EUPU</name>
<comment type="caution">
    <text evidence="1">The sequence shown here is derived from an EMBL/GenBank/DDBJ whole genome shotgun (WGS) entry which is preliminary data.</text>
</comment>
<feature type="non-terminal residue" evidence="1">
    <location>
        <position position="1"/>
    </location>
</feature>
<proteinExistence type="predicted"/>
<gene>
    <name evidence="1" type="ORF">CUNI_LOCUS17868</name>
</gene>
<evidence type="ECO:0000313" key="1">
    <source>
        <dbReference type="EMBL" id="CAG5132310.1"/>
    </source>
</evidence>
<dbReference type="Proteomes" id="UP000678393">
    <property type="component" value="Unassembled WGS sequence"/>
</dbReference>
<dbReference type="EMBL" id="CAJHNH020005246">
    <property type="protein sequence ID" value="CAG5132310.1"/>
    <property type="molecule type" value="Genomic_DNA"/>
</dbReference>
<keyword evidence="2" id="KW-1185">Reference proteome</keyword>
<reference evidence="1" key="1">
    <citation type="submission" date="2021-04" db="EMBL/GenBank/DDBJ databases">
        <authorList>
            <consortium name="Molecular Ecology Group"/>
        </authorList>
    </citation>
    <scope>NUCLEOTIDE SEQUENCE</scope>
</reference>
<evidence type="ECO:0000313" key="2">
    <source>
        <dbReference type="Proteomes" id="UP000678393"/>
    </source>
</evidence>
<dbReference type="OrthoDB" id="6161080at2759"/>
<accession>A0A8S3ZWA5</accession>
<organism evidence="1 2">
    <name type="scientific">Candidula unifasciata</name>
    <dbReference type="NCBI Taxonomy" id="100452"/>
    <lineage>
        <taxon>Eukaryota</taxon>
        <taxon>Metazoa</taxon>
        <taxon>Spiralia</taxon>
        <taxon>Lophotrochozoa</taxon>
        <taxon>Mollusca</taxon>
        <taxon>Gastropoda</taxon>
        <taxon>Heterobranchia</taxon>
        <taxon>Euthyneura</taxon>
        <taxon>Panpulmonata</taxon>
        <taxon>Eupulmonata</taxon>
        <taxon>Stylommatophora</taxon>
        <taxon>Helicina</taxon>
        <taxon>Helicoidea</taxon>
        <taxon>Geomitridae</taxon>
        <taxon>Candidula</taxon>
    </lineage>
</organism>
<dbReference type="AlphaFoldDB" id="A0A8S3ZWA5"/>
<sequence length="242" mass="27048">QNIPVRGRRGGRSGRGSRLMFTNSNNRQQTVQQQQTVSQSQHLNKARQQALLLREKQLAIKNLQQAQKNVQSINLAIQKTARDGVVNQLRGVNSIQGSEQGRQRKGRLLSALISRGDNNMVNNLQPTRQLTNTSVTINNPSLLSPVVSGRQKRRWRRKNVNQATSEHFTIQVANQNLQPTKKQQPSILNQLKSLKPAVSTTYKFQKNVFAAPSTGVSLSDRFSGTTSTDVDDDVTGERQVFI</sequence>
<protein>
    <submittedName>
        <fullName evidence="1">Uncharacterized protein</fullName>
    </submittedName>
</protein>